<feature type="compositionally biased region" description="Polar residues" evidence="8">
    <location>
        <begin position="442"/>
        <end position="468"/>
    </location>
</feature>
<dbReference type="Pfam" id="PF09815">
    <property type="entry name" value="XK-related"/>
    <property type="match status" value="1"/>
</dbReference>
<dbReference type="OrthoDB" id="6347709at2759"/>
<feature type="compositionally biased region" description="Pro residues" evidence="8">
    <location>
        <begin position="402"/>
        <end position="411"/>
    </location>
</feature>
<dbReference type="AlphaFoldDB" id="A0A553N9L5"/>
<comment type="subcellular location">
    <subcellularLocation>
        <location evidence="1">Cell membrane</location>
        <topology evidence="1">Multi-pass membrane protein</topology>
    </subcellularLocation>
    <subcellularLocation>
        <location evidence="7">Membrane</location>
        <topology evidence="7">Multi-pass membrane protein</topology>
    </subcellularLocation>
</comment>
<name>A0A553N9L5_TIGCA</name>
<evidence type="ECO:0000256" key="4">
    <source>
        <dbReference type="ARBA" id="ARBA00022692"/>
    </source>
</evidence>
<feature type="transmembrane region" description="Helical" evidence="7">
    <location>
        <begin position="278"/>
        <end position="298"/>
    </location>
</feature>
<protein>
    <recommendedName>
        <fullName evidence="7">XK-related protein</fullName>
    </recommendedName>
</protein>
<evidence type="ECO:0000256" key="8">
    <source>
        <dbReference type="SAM" id="MobiDB-lite"/>
    </source>
</evidence>
<comment type="caution">
    <text evidence="9">The sequence shown here is derived from an EMBL/GenBank/DDBJ whole genome shotgun (WGS) entry which is preliminary data.</text>
</comment>
<gene>
    <name evidence="9" type="ORF">TCAL_04201</name>
</gene>
<evidence type="ECO:0000313" key="9">
    <source>
        <dbReference type="EMBL" id="TRY62117.1"/>
    </source>
</evidence>
<keyword evidence="10" id="KW-1185">Reference proteome</keyword>
<reference evidence="9 10" key="1">
    <citation type="journal article" date="2018" name="Nat. Ecol. Evol.">
        <title>Genomic signatures of mitonuclear coevolution across populations of Tigriopus californicus.</title>
        <authorList>
            <person name="Barreto F.S."/>
            <person name="Watson E.T."/>
            <person name="Lima T.G."/>
            <person name="Willett C.S."/>
            <person name="Edmands S."/>
            <person name="Li W."/>
            <person name="Burton R.S."/>
        </authorList>
    </citation>
    <scope>NUCLEOTIDE SEQUENCE [LARGE SCALE GENOMIC DNA]</scope>
    <source>
        <strain evidence="9 10">San Diego</strain>
    </source>
</reference>
<keyword evidence="4 7" id="KW-0812">Transmembrane</keyword>
<feature type="region of interest" description="Disordered" evidence="8">
    <location>
        <begin position="381"/>
        <end position="500"/>
    </location>
</feature>
<dbReference type="Proteomes" id="UP000318571">
    <property type="component" value="Chromosome 8"/>
</dbReference>
<dbReference type="OMA" id="CTIGSRA"/>
<feature type="compositionally biased region" description="Polar residues" evidence="8">
    <location>
        <begin position="419"/>
        <end position="433"/>
    </location>
</feature>
<dbReference type="EMBL" id="VCGU01000459">
    <property type="protein sequence ID" value="TRY62117.1"/>
    <property type="molecule type" value="Genomic_DNA"/>
</dbReference>
<sequence>MAVDFLPICDLLFNIASVMTYFCDIAFNVIAIYLLERQEGFQIWFVLLALALATSIIVCQLFSLKWYMDQEWNEHRALTWTVIVGLHLGMSAMFWRYSRLLFLPIEMDVVKREMRNLSLLRMMHAFIHSIFTIFILGYLTALDQMSAIQMEVVYCAMATSLINICWALASFNKNIKKSNLHKLILTWIGVILQFLWRAGTVTSRMFALVVYTTVHGAWVGLFLILHWLCMFVWLVLQQRNLHNQTWTKTDWLKCSILAYVYEVDFVHLDDDSAKVKIVMYYLIILVENALLYVIWSINVRTRLIYSAGEIRTALLVTTLPYLGGLLVMILYYNVFHVSLNRDKGEREGDRNGVRPFKDGGNATVFNCSLYSTGAAMTKKKKIPRLIPPPPIPQVTGSGTGAPPTPVGPMPKPFWKMPLPNQSNHLFHPSSNPEHQLHHSGTVPDSLSYDNFSPSPNERSFNYDSSGDQADTESGREHDMLYNYSKRSARRKARCTRETPM</sequence>
<proteinExistence type="inferred from homology"/>
<accession>A0A553N9L5</accession>
<feature type="transmembrane region" description="Helical" evidence="7">
    <location>
        <begin position="119"/>
        <end position="141"/>
    </location>
</feature>
<feature type="transmembrane region" description="Helical" evidence="7">
    <location>
        <begin position="216"/>
        <end position="236"/>
    </location>
</feature>
<feature type="transmembrane region" description="Helical" evidence="7">
    <location>
        <begin position="42"/>
        <end position="66"/>
    </location>
</feature>
<feature type="transmembrane region" description="Helical" evidence="7">
    <location>
        <begin position="78"/>
        <end position="98"/>
    </location>
</feature>
<dbReference type="PANTHER" id="PTHR16024:SF4">
    <property type="entry name" value="XK-RELATED PROTEIN"/>
    <property type="match status" value="1"/>
</dbReference>
<keyword evidence="6 7" id="KW-0472">Membrane</keyword>
<feature type="transmembrane region" description="Helical" evidence="7">
    <location>
        <begin position="147"/>
        <end position="168"/>
    </location>
</feature>
<dbReference type="PANTHER" id="PTHR16024">
    <property type="entry name" value="XK-RELATED PROTEIN"/>
    <property type="match status" value="1"/>
</dbReference>
<dbReference type="InterPro" id="IPR050895">
    <property type="entry name" value="XK-related_scramblase"/>
</dbReference>
<feature type="transmembrane region" description="Helical" evidence="7">
    <location>
        <begin position="310"/>
        <end position="334"/>
    </location>
</feature>
<evidence type="ECO:0000256" key="1">
    <source>
        <dbReference type="ARBA" id="ARBA00004651"/>
    </source>
</evidence>
<feature type="transmembrane region" description="Helical" evidence="7">
    <location>
        <begin position="12"/>
        <end position="35"/>
    </location>
</feature>
<evidence type="ECO:0000256" key="3">
    <source>
        <dbReference type="ARBA" id="ARBA00022475"/>
    </source>
</evidence>
<keyword evidence="3" id="KW-1003">Cell membrane</keyword>
<dbReference type="InterPro" id="IPR018629">
    <property type="entry name" value="XK-rel"/>
</dbReference>
<evidence type="ECO:0000256" key="7">
    <source>
        <dbReference type="RuleBase" id="RU910716"/>
    </source>
</evidence>
<keyword evidence="5 7" id="KW-1133">Transmembrane helix</keyword>
<dbReference type="GO" id="GO:0005886">
    <property type="term" value="C:plasma membrane"/>
    <property type="evidence" value="ECO:0007669"/>
    <property type="project" value="UniProtKB-SubCell"/>
</dbReference>
<evidence type="ECO:0000313" key="10">
    <source>
        <dbReference type="Proteomes" id="UP000318571"/>
    </source>
</evidence>
<organism evidence="9 10">
    <name type="scientific">Tigriopus californicus</name>
    <name type="common">Marine copepod</name>
    <dbReference type="NCBI Taxonomy" id="6832"/>
    <lineage>
        <taxon>Eukaryota</taxon>
        <taxon>Metazoa</taxon>
        <taxon>Ecdysozoa</taxon>
        <taxon>Arthropoda</taxon>
        <taxon>Crustacea</taxon>
        <taxon>Multicrustacea</taxon>
        <taxon>Hexanauplia</taxon>
        <taxon>Copepoda</taxon>
        <taxon>Harpacticoida</taxon>
        <taxon>Harpacticidae</taxon>
        <taxon>Tigriopus</taxon>
    </lineage>
</organism>
<evidence type="ECO:0000256" key="6">
    <source>
        <dbReference type="ARBA" id="ARBA00023136"/>
    </source>
</evidence>
<comment type="similarity">
    <text evidence="2 7">Belongs to the XK family.</text>
</comment>
<feature type="transmembrane region" description="Helical" evidence="7">
    <location>
        <begin position="180"/>
        <end position="196"/>
    </location>
</feature>
<evidence type="ECO:0000256" key="2">
    <source>
        <dbReference type="ARBA" id="ARBA00008789"/>
    </source>
</evidence>
<evidence type="ECO:0000256" key="5">
    <source>
        <dbReference type="ARBA" id="ARBA00022989"/>
    </source>
</evidence>